<evidence type="ECO:0000313" key="1">
    <source>
        <dbReference type="EMBL" id="KKN68925.1"/>
    </source>
</evidence>
<organism evidence="1">
    <name type="scientific">marine sediment metagenome</name>
    <dbReference type="NCBI Taxonomy" id="412755"/>
    <lineage>
        <taxon>unclassified sequences</taxon>
        <taxon>metagenomes</taxon>
        <taxon>ecological metagenomes</taxon>
    </lineage>
</organism>
<reference evidence="1" key="1">
    <citation type="journal article" date="2015" name="Nature">
        <title>Complex archaea that bridge the gap between prokaryotes and eukaryotes.</title>
        <authorList>
            <person name="Spang A."/>
            <person name="Saw J.H."/>
            <person name="Jorgensen S.L."/>
            <person name="Zaremba-Niedzwiedzka K."/>
            <person name="Martijn J."/>
            <person name="Lind A.E."/>
            <person name="van Eijk R."/>
            <person name="Schleper C."/>
            <person name="Guy L."/>
            <person name="Ettema T.J."/>
        </authorList>
    </citation>
    <scope>NUCLEOTIDE SEQUENCE</scope>
</reference>
<gene>
    <name evidence="1" type="ORF">LCGC14_0445820</name>
</gene>
<name>A0A0F9SIZ3_9ZZZZ</name>
<accession>A0A0F9SIZ3</accession>
<dbReference type="AlphaFoldDB" id="A0A0F9SIZ3"/>
<dbReference type="EMBL" id="LAZR01000436">
    <property type="protein sequence ID" value="KKN68925.1"/>
    <property type="molecule type" value="Genomic_DNA"/>
</dbReference>
<comment type="caution">
    <text evidence="1">The sequence shown here is derived from an EMBL/GenBank/DDBJ whole genome shotgun (WGS) entry which is preliminary data.</text>
</comment>
<sequence length="121" mass="13512">MLRTYGAGPNRHTSPPCIMCHIISIDPNRHTDVRRGTYGLCGAPIGRIIGEYNAVPSGWILCEECYVEVARQRSPFPDMSLAVDAVQQLLEQDLPRARRLRYGADKRGFDERGLDDDGQPA</sequence>
<protein>
    <submittedName>
        <fullName evidence="1">Uncharacterized protein</fullName>
    </submittedName>
</protein>
<proteinExistence type="predicted"/>